<evidence type="ECO:0000256" key="1">
    <source>
        <dbReference type="ARBA" id="ARBA00023125"/>
    </source>
</evidence>
<sequence>MDATGDPAGVGREHAEWFTAWVIQTRSTSTALRKYKALQQFFNYLVDSDEMDRRPMAKLSQPSTTERLVPIVTDDKLADLLGTCNGKTFRDRRDTIIRLLIDTGARLAEIANLALDDLDLSRDGVIVHGKGDRIRFIPFGDRCAQAISRYLPPRA</sequence>
<dbReference type="RefSeq" id="WP_344864295.1">
    <property type="nucleotide sequence ID" value="NZ_BAAAZN010000012.1"/>
</dbReference>
<dbReference type="Gene3D" id="1.10.443.10">
    <property type="entry name" value="Intergrase catalytic core"/>
    <property type="match status" value="1"/>
</dbReference>
<dbReference type="InterPro" id="IPR011010">
    <property type="entry name" value="DNA_brk_join_enz"/>
</dbReference>
<keyword evidence="1" id="KW-0238">DNA-binding</keyword>
<evidence type="ECO:0000313" key="5">
    <source>
        <dbReference type="Proteomes" id="UP001500689"/>
    </source>
</evidence>
<dbReference type="EMBL" id="BAAAZN010000012">
    <property type="protein sequence ID" value="GAA3561973.1"/>
    <property type="molecule type" value="Genomic_DNA"/>
</dbReference>
<dbReference type="InterPro" id="IPR010998">
    <property type="entry name" value="Integrase_recombinase_N"/>
</dbReference>
<gene>
    <name evidence="4" type="ORF">GCM10022222_52150</name>
</gene>
<dbReference type="Pfam" id="PF00589">
    <property type="entry name" value="Phage_integrase"/>
    <property type="match status" value="1"/>
</dbReference>
<proteinExistence type="predicted"/>
<organism evidence="4 5">
    <name type="scientific">Amycolatopsis ultiminotia</name>
    <dbReference type="NCBI Taxonomy" id="543629"/>
    <lineage>
        <taxon>Bacteria</taxon>
        <taxon>Bacillati</taxon>
        <taxon>Actinomycetota</taxon>
        <taxon>Actinomycetes</taxon>
        <taxon>Pseudonocardiales</taxon>
        <taxon>Pseudonocardiaceae</taxon>
        <taxon>Amycolatopsis</taxon>
    </lineage>
</organism>
<accession>A0ABP6X887</accession>
<dbReference type="PROSITE" id="PS51898">
    <property type="entry name" value="TYR_RECOMBINASE"/>
    <property type="match status" value="1"/>
</dbReference>
<dbReference type="InterPro" id="IPR013762">
    <property type="entry name" value="Integrase-like_cat_sf"/>
</dbReference>
<dbReference type="Gene3D" id="1.10.150.130">
    <property type="match status" value="1"/>
</dbReference>
<dbReference type="Proteomes" id="UP001500689">
    <property type="component" value="Unassembled WGS sequence"/>
</dbReference>
<evidence type="ECO:0000313" key="4">
    <source>
        <dbReference type="EMBL" id="GAA3561973.1"/>
    </source>
</evidence>
<reference evidence="5" key="1">
    <citation type="journal article" date="2019" name="Int. J. Syst. Evol. Microbiol.">
        <title>The Global Catalogue of Microorganisms (GCM) 10K type strain sequencing project: providing services to taxonomists for standard genome sequencing and annotation.</title>
        <authorList>
            <consortium name="The Broad Institute Genomics Platform"/>
            <consortium name="The Broad Institute Genome Sequencing Center for Infectious Disease"/>
            <person name="Wu L."/>
            <person name="Ma J."/>
        </authorList>
    </citation>
    <scope>NUCLEOTIDE SEQUENCE [LARGE SCALE GENOMIC DNA]</scope>
    <source>
        <strain evidence="5">JCM 16898</strain>
    </source>
</reference>
<keyword evidence="5" id="KW-1185">Reference proteome</keyword>
<name>A0ABP6X887_9PSEU</name>
<evidence type="ECO:0000259" key="3">
    <source>
        <dbReference type="PROSITE" id="PS51898"/>
    </source>
</evidence>
<keyword evidence="2" id="KW-0233">DNA recombination</keyword>
<feature type="domain" description="Tyr recombinase" evidence="3">
    <location>
        <begin position="67"/>
        <end position="155"/>
    </location>
</feature>
<evidence type="ECO:0000256" key="2">
    <source>
        <dbReference type="ARBA" id="ARBA00023172"/>
    </source>
</evidence>
<dbReference type="InterPro" id="IPR002104">
    <property type="entry name" value="Integrase_catalytic"/>
</dbReference>
<comment type="caution">
    <text evidence="4">The sequence shown here is derived from an EMBL/GenBank/DDBJ whole genome shotgun (WGS) entry which is preliminary data.</text>
</comment>
<dbReference type="SUPFAM" id="SSF56349">
    <property type="entry name" value="DNA breaking-rejoining enzymes"/>
    <property type="match status" value="1"/>
</dbReference>
<protein>
    <recommendedName>
        <fullName evidence="3">Tyr recombinase domain-containing protein</fullName>
    </recommendedName>
</protein>